<comment type="catalytic activity">
    <reaction evidence="15">
        <text>3'-dephospho-CoA + ATP = ADP + CoA + H(+)</text>
        <dbReference type="Rhea" id="RHEA:18245"/>
        <dbReference type="ChEBI" id="CHEBI:15378"/>
        <dbReference type="ChEBI" id="CHEBI:30616"/>
        <dbReference type="ChEBI" id="CHEBI:57287"/>
        <dbReference type="ChEBI" id="CHEBI:57328"/>
        <dbReference type="ChEBI" id="CHEBI:456216"/>
        <dbReference type="EC" id="2.7.1.24"/>
    </reaction>
    <physiologicalReaction direction="left-to-right" evidence="15">
        <dbReference type="Rhea" id="RHEA:18246"/>
    </physiologicalReaction>
</comment>
<dbReference type="HAMAP" id="MF_00376">
    <property type="entry name" value="Dephospho_CoA_kinase"/>
    <property type="match status" value="1"/>
</dbReference>
<dbReference type="FunFam" id="3.40.50.620:FF:000089">
    <property type="entry name" value="Bifunctional coenzyme A synthase"/>
    <property type="match status" value="1"/>
</dbReference>
<evidence type="ECO:0000256" key="15">
    <source>
        <dbReference type="ARBA" id="ARBA00051912"/>
    </source>
</evidence>
<comment type="catalytic activity">
    <reaction evidence="14">
        <text>(R)-4'-phosphopantetheine + ATP + H(+) = 3'-dephospho-CoA + diphosphate</text>
        <dbReference type="Rhea" id="RHEA:19801"/>
        <dbReference type="ChEBI" id="CHEBI:15378"/>
        <dbReference type="ChEBI" id="CHEBI:30616"/>
        <dbReference type="ChEBI" id="CHEBI:33019"/>
        <dbReference type="ChEBI" id="CHEBI:57328"/>
        <dbReference type="ChEBI" id="CHEBI:61723"/>
        <dbReference type="EC" id="2.7.7.3"/>
    </reaction>
    <physiologicalReaction direction="left-to-right" evidence="14">
        <dbReference type="Rhea" id="RHEA:19802"/>
    </physiologicalReaction>
</comment>
<comment type="function">
    <text evidence="16">Bifunctional enzyme that catalyzes the fourth and fifth sequential steps of CoA biosynthetic pathway. The fourth reaction is catalyzed by the phosphopantetheine adenylyltransferase, coded by the coaD domain; the fifth reaction is catalyzed by the dephospho-CoA kinase, coded by the coaE domain. May act as a point of CoA biosynthesis regulation.</text>
</comment>
<dbReference type="GO" id="GO:0005759">
    <property type="term" value="C:mitochondrial matrix"/>
    <property type="evidence" value="ECO:0007669"/>
    <property type="project" value="UniProtKB-SubCell"/>
</dbReference>
<dbReference type="GO" id="GO:0004595">
    <property type="term" value="F:pantetheine-phosphate adenylyltransferase activity"/>
    <property type="evidence" value="ECO:0007669"/>
    <property type="project" value="UniProtKB-EC"/>
</dbReference>
<keyword evidence="11" id="KW-0067">ATP-binding</keyword>
<sequence length="522" mass="58459">MAFVQHYRCGAVVLQSTVNLIQQVIKAADFISDTLYLPLPLLPNPSSDIATNHKDTLLERQTSYIEYLSNLFHDFRQIIPKLDIRVLVPILPGTCPAPLSRPIEVIVSSYPDISQTEASPTYRILSERILSHKYIFLPETTISKTYLFQETDIWHVGCHKHAVVGGTFDHLHQGHYLLLAATALYSSSSCLVGVSSGPLLKDKVLRELVEPLEQRCIKVKELLQDMRPGLKLDIVSITDPYGPSITETELDCLIVSEETLKAGEAVNRKRLESGMSQLYIHKIPIIAGTNNKLSSTQQRNNILGIYREQPPTQKRKQKCMPYVIGLTGGTCSGKTSIATYLGSKGAYIINCDRLGHESYKSGTPTFHRLVESFGTSLLDHNGSIDRKSLANIVFSDADKLNLLNQIVWPAIADLMQECITEALREGVKVCVVDAAVMLEAGWEDNVDELWVAFVPENHGIERLMQRNGLSEETARDRISSQMNNEEKIARANVVICSLWEQEITNKQVDCAWDSLFERIIKL</sequence>
<dbReference type="SUPFAM" id="SSF52540">
    <property type="entry name" value="P-loop containing nucleoside triphosphate hydrolases"/>
    <property type="match status" value="1"/>
</dbReference>
<dbReference type="GO" id="GO:0015937">
    <property type="term" value="P:coenzyme A biosynthetic process"/>
    <property type="evidence" value="ECO:0007669"/>
    <property type="project" value="InterPro"/>
</dbReference>
<evidence type="ECO:0000256" key="9">
    <source>
        <dbReference type="ARBA" id="ARBA00022741"/>
    </source>
</evidence>
<dbReference type="FunFam" id="3.40.50.300:FF:000899">
    <property type="entry name" value="Bifunctional coenzyme A synthase"/>
    <property type="match status" value="1"/>
</dbReference>
<keyword evidence="8" id="KW-0548">Nucleotidyltransferase</keyword>
<evidence type="ECO:0000256" key="11">
    <source>
        <dbReference type="ARBA" id="ARBA00022840"/>
    </source>
</evidence>
<evidence type="ECO:0000256" key="19">
    <source>
        <dbReference type="ARBA" id="ARBA00061673"/>
    </source>
</evidence>
<evidence type="ECO:0000256" key="6">
    <source>
        <dbReference type="ARBA" id="ARBA00022553"/>
    </source>
</evidence>
<evidence type="ECO:0000256" key="18">
    <source>
        <dbReference type="ARBA" id="ARBA00060696"/>
    </source>
</evidence>
<keyword evidence="6" id="KW-0597">Phosphoprotein</keyword>
<feature type="domain" description="Cytidyltransferase-like" evidence="22">
    <location>
        <begin position="163"/>
        <end position="300"/>
    </location>
</feature>
<dbReference type="GO" id="GO:0004140">
    <property type="term" value="F:dephospho-CoA kinase activity"/>
    <property type="evidence" value="ECO:0007669"/>
    <property type="project" value="UniProtKB-EC"/>
</dbReference>
<keyword evidence="9" id="KW-0547">Nucleotide-binding</keyword>
<dbReference type="Pfam" id="PF01467">
    <property type="entry name" value="CTP_transf_like"/>
    <property type="match status" value="1"/>
</dbReference>
<dbReference type="AlphaFoldDB" id="A0AAV7JU07"/>
<comment type="similarity">
    <text evidence="19">In the central section; belongs to the eukaryotic CoaD family.</text>
</comment>
<evidence type="ECO:0000313" key="23">
    <source>
        <dbReference type="EMBL" id="KAI6652156.1"/>
    </source>
</evidence>
<comment type="subunit">
    <text evidence="3">Monomer.</text>
</comment>
<dbReference type="InterPro" id="IPR014729">
    <property type="entry name" value="Rossmann-like_a/b/a_fold"/>
</dbReference>
<evidence type="ECO:0000256" key="5">
    <source>
        <dbReference type="ARBA" id="ARBA00022490"/>
    </source>
</evidence>
<evidence type="ECO:0000256" key="4">
    <source>
        <dbReference type="ARBA" id="ARBA00012392"/>
    </source>
</evidence>
<dbReference type="EC" id="2.7.7.3" evidence="4"/>
<dbReference type="PANTHER" id="PTHR10695:SF46">
    <property type="entry name" value="BIFUNCTIONAL COENZYME A SYNTHASE-RELATED"/>
    <property type="match status" value="1"/>
</dbReference>
<dbReference type="GO" id="GO:0005524">
    <property type="term" value="F:ATP binding"/>
    <property type="evidence" value="ECO:0007669"/>
    <property type="project" value="UniProtKB-KW"/>
</dbReference>
<name>A0AAV7JU07_9METZ</name>
<dbReference type="Gene3D" id="3.40.50.620">
    <property type="entry name" value="HUPs"/>
    <property type="match status" value="1"/>
</dbReference>
<comment type="subcellular location">
    <subcellularLocation>
        <location evidence="2">Cytoplasm</location>
    </subcellularLocation>
    <subcellularLocation>
        <location evidence="1">Mitochondrion matrix</location>
    </subcellularLocation>
</comment>
<evidence type="ECO:0000256" key="10">
    <source>
        <dbReference type="ARBA" id="ARBA00022777"/>
    </source>
</evidence>
<evidence type="ECO:0000313" key="24">
    <source>
        <dbReference type="Proteomes" id="UP001165289"/>
    </source>
</evidence>
<gene>
    <name evidence="23" type="ORF">LOD99_7173</name>
</gene>
<dbReference type="InterPro" id="IPR027417">
    <property type="entry name" value="P-loop_NTPase"/>
</dbReference>
<comment type="pathway">
    <text evidence="17">Cofactor biosynthesis; coenzyme A biosynthesis; CoA from (R)-pantothenate: step 4/5.</text>
</comment>
<dbReference type="Proteomes" id="UP001165289">
    <property type="component" value="Unassembled WGS sequence"/>
</dbReference>
<evidence type="ECO:0000256" key="1">
    <source>
        <dbReference type="ARBA" id="ARBA00004305"/>
    </source>
</evidence>
<dbReference type="SUPFAM" id="SSF52374">
    <property type="entry name" value="Nucleotidylyl transferase"/>
    <property type="match status" value="1"/>
</dbReference>
<evidence type="ECO:0000259" key="22">
    <source>
        <dbReference type="Pfam" id="PF01467"/>
    </source>
</evidence>
<dbReference type="InterPro" id="IPR001977">
    <property type="entry name" value="Depp_CoAkinase"/>
</dbReference>
<proteinExistence type="inferred from homology"/>
<evidence type="ECO:0000256" key="14">
    <source>
        <dbReference type="ARBA" id="ARBA00051310"/>
    </source>
</evidence>
<reference evidence="23 24" key="1">
    <citation type="journal article" date="2023" name="BMC Biol.">
        <title>The compact genome of the sponge Oopsacas minuta (Hexactinellida) is lacking key metazoan core genes.</title>
        <authorList>
            <person name="Santini S."/>
            <person name="Schenkelaars Q."/>
            <person name="Jourda C."/>
            <person name="Duchesne M."/>
            <person name="Belahbib H."/>
            <person name="Rocher C."/>
            <person name="Selva M."/>
            <person name="Riesgo A."/>
            <person name="Vervoort M."/>
            <person name="Leys S.P."/>
            <person name="Kodjabachian L."/>
            <person name="Le Bivic A."/>
            <person name="Borchiellini C."/>
            <person name="Claverie J.M."/>
            <person name="Renard E."/>
        </authorList>
    </citation>
    <scope>NUCLEOTIDE SEQUENCE [LARGE SCALE GENOMIC DNA]</scope>
    <source>
        <strain evidence="23">SPO-2</strain>
    </source>
</reference>
<dbReference type="InterPro" id="IPR004821">
    <property type="entry name" value="Cyt_trans-like"/>
</dbReference>
<evidence type="ECO:0000256" key="12">
    <source>
        <dbReference type="ARBA" id="ARBA00023128"/>
    </source>
</evidence>
<dbReference type="PROSITE" id="PS51219">
    <property type="entry name" value="DPCK"/>
    <property type="match status" value="1"/>
</dbReference>
<keyword evidence="12" id="KW-0496">Mitochondrion</keyword>
<evidence type="ECO:0000256" key="21">
    <source>
        <dbReference type="ARBA" id="ARBA00067394"/>
    </source>
</evidence>
<dbReference type="NCBIfam" id="NF001985">
    <property type="entry name" value="PRK00777.1"/>
    <property type="match status" value="1"/>
</dbReference>
<keyword evidence="10" id="KW-0418">Kinase</keyword>
<organism evidence="23 24">
    <name type="scientific">Oopsacas minuta</name>
    <dbReference type="NCBI Taxonomy" id="111878"/>
    <lineage>
        <taxon>Eukaryota</taxon>
        <taxon>Metazoa</taxon>
        <taxon>Porifera</taxon>
        <taxon>Hexactinellida</taxon>
        <taxon>Hexasterophora</taxon>
        <taxon>Lyssacinosida</taxon>
        <taxon>Leucopsacidae</taxon>
        <taxon>Oopsacas</taxon>
    </lineage>
</organism>
<dbReference type="PANTHER" id="PTHR10695">
    <property type="entry name" value="DEPHOSPHO-COA KINASE-RELATED"/>
    <property type="match status" value="1"/>
</dbReference>
<evidence type="ECO:0000256" key="20">
    <source>
        <dbReference type="ARBA" id="ARBA00066359"/>
    </source>
</evidence>
<keyword evidence="13" id="KW-0511">Multifunctional enzyme</keyword>
<evidence type="ECO:0000256" key="16">
    <source>
        <dbReference type="ARBA" id="ARBA00059677"/>
    </source>
</evidence>
<evidence type="ECO:0000256" key="13">
    <source>
        <dbReference type="ARBA" id="ARBA00023268"/>
    </source>
</evidence>
<comment type="pathway">
    <text evidence="18">Cofactor biosynthesis; coenzyme A biosynthesis; CoA from (R)-pantothenate: step 5/5.</text>
</comment>
<evidence type="ECO:0000256" key="8">
    <source>
        <dbReference type="ARBA" id="ARBA00022695"/>
    </source>
</evidence>
<comment type="caution">
    <text evidence="23">The sequence shown here is derived from an EMBL/GenBank/DDBJ whole genome shotgun (WGS) entry which is preliminary data.</text>
</comment>
<dbReference type="EC" id="2.7.1.24" evidence="20"/>
<keyword evidence="5" id="KW-0963">Cytoplasm</keyword>
<protein>
    <recommendedName>
        <fullName evidence="21">Bifunctional coenzyme A synthase</fullName>
        <ecNumber evidence="20">2.7.1.24</ecNumber>
        <ecNumber evidence="4">2.7.7.3</ecNumber>
    </recommendedName>
</protein>
<evidence type="ECO:0000256" key="3">
    <source>
        <dbReference type="ARBA" id="ARBA00011245"/>
    </source>
</evidence>
<keyword evidence="7" id="KW-0808">Transferase</keyword>
<dbReference type="Gene3D" id="3.40.50.300">
    <property type="entry name" value="P-loop containing nucleotide triphosphate hydrolases"/>
    <property type="match status" value="1"/>
</dbReference>
<dbReference type="EMBL" id="JAKMXF010000299">
    <property type="protein sequence ID" value="KAI6652156.1"/>
    <property type="molecule type" value="Genomic_DNA"/>
</dbReference>
<keyword evidence="24" id="KW-1185">Reference proteome</keyword>
<accession>A0AAV7JU07</accession>
<evidence type="ECO:0000256" key="17">
    <source>
        <dbReference type="ARBA" id="ARBA00060565"/>
    </source>
</evidence>
<evidence type="ECO:0000256" key="7">
    <source>
        <dbReference type="ARBA" id="ARBA00022679"/>
    </source>
</evidence>
<dbReference type="Pfam" id="PF01121">
    <property type="entry name" value="CoaE"/>
    <property type="match status" value="1"/>
</dbReference>
<evidence type="ECO:0000256" key="2">
    <source>
        <dbReference type="ARBA" id="ARBA00004496"/>
    </source>
</evidence>
<dbReference type="NCBIfam" id="TIGR00152">
    <property type="entry name" value="dephospho-CoA kinase"/>
    <property type="match status" value="1"/>
</dbReference>
<dbReference type="CDD" id="cd02022">
    <property type="entry name" value="DPCK"/>
    <property type="match status" value="1"/>
</dbReference>